<name>A0A0A9E919_ARUDO</name>
<reference evidence="2" key="2">
    <citation type="journal article" date="2015" name="Data Brief">
        <title>Shoot transcriptome of the giant reed, Arundo donax.</title>
        <authorList>
            <person name="Barrero R.A."/>
            <person name="Guerrero F.D."/>
            <person name="Moolhuijzen P."/>
            <person name="Goolsby J.A."/>
            <person name="Tidwell J."/>
            <person name="Bellgard S.E."/>
            <person name="Bellgard M.I."/>
        </authorList>
    </citation>
    <scope>NUCLEOTIDE SEQUENCE</scope>
    <source>
        <tissue evidence="2">Shoot tissue taken approximately 20 cm above the soil surface</tissue>
    </source>
</reference>
<evidence type="ECO:0000256" key="1">
    <source>
        <dbReference type="SAM" id="MobiDB-lite"/>
    </source>
</evidence>
<feature type="region of interest" description="Disordered" evidence="1">
    <location>
        <begin position="1"/>
        <end position="50"/>
    </location>
</feature>
<proteinExistence type="predicted"/>
<reference evidence="2" key="1">
    <citation type="submission" date="2014-09" db="EMBL/GenBank/DDBJ databases">
        <authorList>
            <person name="Magalhaes I.L.F."/>
            <person name="Oliveira U."/>
            <person name="Santos F.R."/>
            <person name="Vidigal T.H.D.A."/>
            <person name="Brescovit A.D."/>
            <person name="Santos A.J."/>
        </authorList>
    </citation>
    <scope>NUCLEOTIDE SEQUENCE</scope>
    <source>
        <tissue evidence="2">Shoot tissue taken approximately 20 cm above the soil surface</tissue>
    </source>
</reference>
<protein>
    <submittedName>
        <fullName evidence="2">Uncharacterized protein</fullName>
    </submittedName>
</protein>
<dbReference type="EMBL" id="GBRH01205408">
    <property type="protein sequence ID" value="JAD92487.1"/>
    <property type="molecule type" value="Transcribed_RNA"/>
</dbReference>
<dbReference type="AlphaFoldDB" id="A0A0A9E919"/>
<feature type="compositionally biased region" description="Pro residues" evidence="1">
    <location>
        <begin position="28"/>
        <end position="42"/>
    </location>
</feature>
<sequence>MTPSFYPQYPSYKAQARRSQTAVHRNPCPAPLPSSLPPPPPHLSGLRITG</sequence>
<accession>A0A0A9E919</accession>
<organism evidence="2">
    <name type="scientific">Arundo donax</name>
    <name type="common">Giant reed</name>
    <name type="synonym">Donax arundinaceus</name>
    <dbReference type="NCBI Taxonomy" id="35708"/>
    <lineage>
        <taxon>Eukaryota</taxon>
        <taxon>Viridiplantae</taxon>
        <taxon>Streptophyta</taxon>
        <taxon>Embryophyta</taxon>
        <taxon>Tracheophyta</taxon>
        <taxon>Spermatophyta</taxon>
        <taxon>Magnoliopsida</taxon>
        <taxon>Liliopsida</taxon>
        <taxon>Poales</taxon>
        <taxon>Poaceae</taxon>
        <taxon>PACMAD clade</taxon>
        <taxon>Arundinoideae</taxon>
        <taxon>Arundineae</taxon>
        <taxon>Arundo</taxon>
    </lineage>
</organism>
<evidence type="ECO:0000313" key="2">
    <source>
        <dbReference type="EMBL" id="JAD92487.1"/>
    </source>
</evidence>